<evidence type="ECO:0000256" key="3">
    <source>
        <dbReference type="ARBA" id="ARBA00009184"/>
    </source>
</evidence>
<comment type="catalytic activity">
    <reaction evidence="11">
        <text>O-phospho-D-serine + H2O = D-serine + phosphate</text>
        <dbReference type="Rhea" id="RHEA:24873"/>
        <dbReference type="ChEBI" id="CHEBI:15377"/>
        <dbReference type="ChEBI" id="CHEBI:35247"/>
        <dbReference type="ChEBI" id="CHEBI:43474"/>
        <dbReference type="ChEBI" id="CHEBI:58680"/>
        <dbReference type="EC" id="3.1.3.3"/>
    </reaction>
</comment>
<comment type="cofactor">
    <cofactor evidence="1">
        <name>Mg(2+)</name>
        <dbReference type="ChEBI" id="CHEBI:18420"/>
    </cofactor>
</comment>
<evidence type="ECO:0000313" key="12">
    <source>
        <dbReference type="EMBL" id="MBE5041109.1"/>
    </source>
</evidence>
<sequence length="377" mass="42241">MMLYSCLSEEGVAIPRKLKRNGWTLEAHRALCDLIQNNGKQNSKYDPECRPYAVFDCDNTTVAGDLQETLFLYQLMHLTFGFSDENVTAVLATGIPNLDLPLQKAGQTFAPARTVIQDCAEDYRYLKKYLQDSVQIRQTVQYQDFKAKLLFLYAALSDTFSDVVSYTWILYVMFAGLSVQATRNLAKQAYAWKLEQTGFYKKCITSPKVASGKAGVVTAEYRDGLAFPEEMKDLFHTLLENGIDVYICSASLQEIVEAALTDPQSGYGLGKEHIFGMRLKTDESGRYLPAYADAYPKIQREGKTELINRYILPAHGGRGPVLVAGDSAGDVAMLTAYSDTQLGLLMCPDGRRDIAGLLKAERTDGLHYVLQDRWLYR</sequence>
<evidence type="ECO:0000256" key="4">
    <source>
        <dbReference type="ARBA" id="ARBA00012640"/>
    </source>
</evidence>
<dbReference type="GO" id="GO:0036424">
    <property type="term" value="F:L-phosphoserine phosphatase activity"/>
    <property type="evidence" value="ECO:0007669"/>
    <property type="project" value="TreeGrafter"/>
</dbReference>
<keyword evidence="13" id="KW-1185">Reference proteome</keyword>
<dbReference type="Gene3D" id="1.20.1440.320">
    <property type="match status" value="1"/>
</dbReference>
<dbReference type="InterPro" id="IPR023214">
    <property type="entry name" value="HAD_sf"/>
</dbReference>
<evidence type="ECO:0000256" key="8">
    <source>
        <dbReference type="ARBA" id="ARBA00022842"/>
    </source>
</evidence>
<dbReference type="Proteomes" id="UP000806542">
    <property type="component" value="Unassembled WGS sequence"/>
</dbReference>
<dbReference type="InterPro" id="IPR036412">
    <property type="entry name" value="HAD-like_sf"/>
</dbReference>
<dbReference type="InterPro" id="IPR050582">
    <property type="entry name" value="HAD-like_SerB"/>
</dbReference>
<keyword evidence="6" id="KW-0479">Metal-binding</keyword>
<dbReference type="PANTHER" id="PTHR43344">
    <property type="entry name" value="PHOSPHOSERINE PHOSPHATASE"/>
    <property type="match status" value="1"/>
</dbReference>
<name>A0A9D5RA38_9FIRM</name>
<organism evidence="12 13">
    <name type="scientific">Ructibacterium gallinarum</name>
    <dbReference type="NCBI Taxonomy" id="2779355"/>
    <lineage>
        <taxon>Bacteria</taxon>
        <taxon>Bacillati</taxon>
        <taxon>Bacillota</taxon>
        <taxon>Clostridia</taxon>
        <taxon>Eubacteriales</taxon>
        <taxon>Oscillospiraceae</taxon>
        <taxon>Ructibacterium</taxon>
    </lineage>
</organism>
<evidence type="ECO:0000256" key="5">
    <source>
        <dbReference type="ARBA" id="ARBA00022605"/>
    </source>
</evidence>
<dbReference type="SUPFAM" id="SSF56784">
    <property type="entry name" value="HAD-like"/>
    <property type="match status" value="1"/>
</dbReference>
<comment type="catalytic activity">
    <reaction evidence="10">
        <text>O-phospho-L-serine + H2O = L-serine + phosphate</text>
        <dbReference type="Rhea" id="RHEA:21208"/>
        <dbReference type="ChEBI" id="CHEBI:15377"/>
        <dbReference type="ChEBI" id="CHEBI:33384"/>
        <dbReference type="ChEBI" id="CHEBI:43474"/>
        <dbReference type="ChEBI" id="CHEBI:57524"/>
        <dbReference type="EC" id="3.1.3.3"/>
    </reaction>
</comment>
<dbReference type="RefSeq" id="WP_226393646.1">
    <property type="nucleotide sequence ID" value="NZ_JADCKB010000035.1"/>
</dbReference>
<evidence type="ECO:0000256" key="7">
    <source>
        <dbReference type="ARBA" id="ARBA00022801"/>
    </source>
</evidence>
<gene>
    <name evidence="12" type="ORF">INF28_11645</name>
</gene>
<dbReference type="EMBL" id="JADCKB010000035">
    <property type="protein sequence ID" value="MBE5041109.1"/>
    <property type="molecule type" value="Genomic_DNA"/>
</dbReference>
<proteinExistence type="inferred from homology"/>
<dbReference type="GO" id="GO:0005737">
    <property type="term" value="C:cytoplasm"/>
    <property type="evidence" value="ECO:0007669"/>
    <property type="project" value="TreeGrafter"/>
</dbReference>
<accession>A0A9D5RA38</accession>
<protein>
    <recommendedName>
        <fullName evidence="4">phosphoserine phosphatase</fullName>
        <ecNumber evidence="4">3.1.3.3</ecNumber>
    </recommendedName>
</protein>
<dbReference type="PANTHER" id="PTHR43344:SF2">
    <property type="entry name" value="PHOSPHOSERINE PHOSPHATASE"/>
    <property type="match status" value="1"/>
</dbReference>
<reference evidence="12" key="1">
    <citation type="submission" date="2020-10" db="EMBL/GenBank/DDBJ databases">
        <title>ChiBAC.</title>
        <authorList>
            <person name="Zenner C."/>
            <person name="Hitch T.C.A."/>
            <person name="Clavel T."/>
        </authorList>
    </citation>
    <scope>NUCLEOTIDE SEQUENCE</scope>
    <source>
        <strain evidence="12">DSM 107454</strain>
    </source>
</reference>
<keyword evidence="9" id="KW-0718">Serine biosynthesis</keyword>
<keyword evidence="5" id="KW-0028">Amino-acid biosynthesis</keyword>
<evidence type="ECO:0000256" key="2">
    <source>
        <dbReference type="ARBA" id="ARBA00005135"/>
    </source>
</evidence>
<evidence type="ECO:0000256" key="1">
    <source>
        <dbReference type="ARBA" id="ARBA00001946"/>
    </source>
</evidence>
<comment type="pathway">
    <text evidence="2">Amino-acid biosynthesis; L-serine biosynthesis; L-serine from 3-phospho-D-glycerate: step 3/3.</text>
</comment>
<dbReference type="AlphaFoldDB" id="A0A9D5RA38"/>
<keyword evidence="8" id="KW-0460">Magnesium</keyword>
<evidence type="ECO:0000256" key="6">
    <source>
        <dbReference type="ARBA" id="ARBA00022723"/>
    </source>
</evidence>
<dbReference type="Gene3D" id="3.40.50.1000">
    <property type="entry name" value="HAD superfamily/HAD-like"/>
    <property type="match status" value="1"/>
</dbReference>
<evidence type="ECO:0000313" key="13">
    <source>
        <dbReference type="Proteomes" id="UP000806542"/>
    </source>
</evidence>
<comment type="similarity">
    <text evidence="3">Belongs to the HAD-like hydrolase superfamily. SerB family.</text>
</comment>
<dbReference type="EC" id="3.1.3.3" evidence="4"/>
<evidence type="ECO:0000256" key="9">
    <source>
        <dbReference type="ARBA" id="ARBA00023299"/>
    </source>
</evidence>
<dbReference type="GO" id="GO:0006564">
    <property type="term" value="P:L-serine biosynthetic process"/>
    <property type="evidence" value="ECO:0007669"/>
    <property type="project" value="UniProtKB-KW"/>
</dbReference>
<evidence type="ECO:0000256" key="10">
    <source>
        <dbReference type="ARBA" id="ARBA00048138"/>
    </source>
</evidence>
<evidence type="ECO:0000256" key="11">
    <source>
        <dbReference type="ARBA" id="ARBA00048523"/>
    </source>
</evidence>
<comment type="caution">
    <text evidence="12">The sequence shown here is derived from an EMBL/GenBank/DDBJ whole genome shotgun (WGS) entry which is preliminary data.</text>
</comment>
<dbReference type="GO" id="GO:0000287">
    <property type="term" value="F:magnesium ion binding"/>
    <property type="evidence" value="ECO:0007669"/>
    <property type="project" value="TreeGrafter"/>
</dbReference>
<keyword evidence="7 12" id="KW-0378">Hydrolase</keyword>